<evidence type="ECO:0000256" key="1">
    <source>
        <dbReference type="SAM" id="MobiDB-lite"/>
    </source>
</evidence>
<feature type="domain" description="DUF7168" evidence="3">
    <location>
        <begin position="124"/>
        <end position="246"/>
    </location>
</feature>
<dbReference type="eggNOG" id="ENOG502S5IR">
    <property type="taxonomic scope" value="Eukaryota"/>
</dbReference>
<evidence type="ECO:0000259" key="2">
    <source>
        <dbReference type="Pfam" id="PF10979"/>
    </source>
</evidence>
<gene>
    <name evidence="4" type="ORF">PFICI_02429</name>
</gene>
<accession>W3XEF9</accession>
<feature type="domain" description="DUF2786" evidence="2">
    <location>
        <begin position="67"/>
        <end position="106"/>
    </location>
</feature>
<feature type="compositionally biased region" description="Acidic residues" evidence="1">
    <location>
        <begin position="306"/>
        <end position="322"/>
    </location>
</feature>
<organism evidence="4 5">
    <name type="scientific">Pestalotiopsis fici (strain W106-1 / CGMCC3.15140)</name>
    <dbReference type="NCBI Taxonomy" id="1229662"/>
    <lineage>
        <taxon>Eukaryota</taxon>
        <taxon>Fungi</taxon>
        <taxon>Dikarya</taxon>
        <taxon>Ascomycota</taxon>
        <taxon>Pezizomycotina</taxon>
        <taxon>Sordariomycetes</taxon>
        <taxon>Xylariomycetidae</taxon>
        <taxon>Amphisphaeriales</taxon>
        <taxon>Sporocadaceae</taxon>
        <taxon>Pestalotiopsis</taxon>
    </lineage>
</organism>
<keyword evidence="5" id="KW-1185">Reference proteome</keyword>
<reference evidence="5" key="1">
    <citation type="journal article" date="2015" name="BMC Genomics">
        <title>Genomic and transcriptomic analysis of the endophytic fungus Pestalotiopsis fici reveals its lifestyle and high potential for synthesis of natural products.</title>
        <authorList>
            <person name="Wang X."/>
            <person name="Zhang X."/>
            <person name="Liu L."/>
            <person name="Xiang M."/>
            <person name="Wang W."/>
            <person name="Sun X."/>
            <person name="Che Y."/>
            <person name="Guo L."/>
            <person name="Liu G."/>
            <person name="Guo L."/>
            <person name="Wang C."/>
            <person name="Yin W.B."/>
            <person name="Stadler M."/>
            <person name="Zhang X."/>
            <person name="Liu X."/>
        </authorList>
    </citation>
    <scope>NUCLEOTIDE SEQUENCE [LARGE SCALE GENOMIC DNA]</scope>
    <source>
        <strain evidence="5">W106-1 / CGMCC3.15140</strain>
    </source>
</reference>
<dbReference type="RefSeq" id="XP_007829201.1">
    <property type="nucleotide sequence ID" value="XM_007831010.1"/>
</dbReference>
<dbReference type="HOGENOM" id="CLU_032406_0_0_1"/>
<feature type="region of interest" description="Disordered" evidence="1">
    <location>
        <begin position="1"/>
        <end position="37"/>
    </location>
</feature>
<name>W3XEF9_PESFW</name>
<dbReference type="OMA" id="PRNESWV"/>
<sequence length="456" mass="51076">METPSINGRMLEDIEDEDQSLPRKRRTRRSGALPKKLPAPLYKATVKELADKVRTKSSSTANIDKAITERIKKCLERANHPNTPEAEAKTALHLASRWMAQNNVTQAELLAHEAPEQQKQYAGQSIVAIIRLDGDKYKSVRQQSYVGALMSAMNTFFDCKSYTTMGRSSLHLTFYGIAENTVAAAMAFEMVYNSIAEWARPYKGVASKNSYAHGFCNELLRLAVKEKNDEMMQARKAESDATAARAREEENERLRQLSRLAPGREDRTGALSDSEPPTVKAEHGDTTDESDDERDCSEVKLPTTEADTDSDDFLEPDFDDTDEKPLGAFDDLEVEIKKSVKIERSPSVVFLGEKCVAPDFVSPGKTKDGILETDDAEPESKWASHSQLVTFRKTALQIADDYLQDQDLKLRKKSAQTSIKDRAAYNQGKEDSKKVDVHRKRITEGKEWQDQSSLAG</sequence>
<evidence type="ECO:0000259" key="3">
    <source>
        <dbReference type="Pfam" id="PF23771"/>
    </source>
</evidence>
<dbReference type="EMBL" id="KI912110">
    <property type="protein sequence ID" value="ETS84404.1"/>
    <property type="molecule type" value="Genomic_DNA"/>
</dbReference>
<protein>
    <submittedName>
        <fullName evidence="4">Uncharacterized protein</fullName>
    </submittedName>
</protein>
<feature type="compositionally biased region" description="Basic and acidic residues" evidence="1">
    <location>
        <begin position="231"/>
        <end position="255"/>
    </location>
</feature>
<feature type="region of interest" description="Disordered" evidence="1">
    <location>
        <begin position="416"/>
        <end position="456"/>
    </location>
</feature>
<dbReference type="Pfam" id="PF23771">
    <property type="entry name" value="DUF7168"/>
    <property type="match status" value="1"/>
</dbReference>
<evidence type="ECO:0000313" key="4">
    <source>
        <dbReference type="EMBL" id="ETS84404.1"/>
    </source>
</evidence>
<feature type="region of interest" description="Disordered" evidence="1">
    <location>
        <begin position="231"/>
        <end position="326"/>
    </location>
</feature>
<dbReference type="Proteomes" id="UP000030651">
    <property type="component" value="Unassembled WGS sequence"/>
</dbReference>
<dbReference type="OrthoDB" id="3067443at2759"/>
<dbReference type="InParanoid" id="W3XEF9"/>
<dbReference type="KEGG" id="pfy:PFICI_02429"/>
<proteinExistence type="predicted"/>
<feature type="compositionally biased region" description="Basic and acidic residues" evidence="1">
    <location>
        <begin position="419"/>
        <end position="435"/>
    </location>
</feature>
<dbReference type="AlphaFoldDB" id="W3XEF9"/>
<dbReference type="Pfam" id="PF10979">
    <property type="entry name" value="DUF2786"/>
    <property type="match status" value="1"/>
</dbReference>
<dbReference type="InterPro" id="IPR024498">
    <property type="entry name" value="DUF2786"/>
</dbReference>
<dbReference type="InterPro" id="IPR055592">
    <property type="entry name" value="DUF7168"/>
</dbReference>
<evidence type="ECO:0000313" key="5">
    <source>
        <dbReference type="Proteomes" id="UP000030651"/>
    </source>
</evidence>
<dbReference type="GeneID" id="19267442"/>
<dbReference type="STRING" id="1229662.W3XEF9"/>